<evidence type="ECO:0000313" key="2">
    <source>
        <dbReference type="EMBL" id="PWW81936.1"/>
    </source>
</evidence>
<dbReference type="PANTHER" id="PTHR42899:SF1">
    <property type="entry name" value="SPERMATOGENESIS-ASSOCIATED PROTEIN 20"/>
    <property type="match status" value="1"/>
</dbReference>
<feature type="domain" description="Spermatogenesis-associated protein 20-like TRX" evidence="1">
    <location>
        <begin position="10"/>
        <end position="170"/>
    </location>
</feature>
<dbReference type="InterPro" id="IPR012341">
    <property type="entry name" value="6hp_glycosidase-like_sf"/>
</dbReference>
<dbReference type="Proteomes" id="UP000246278">
    <property type="component" value="Unassembled WGS sequence"/>
</dbReference>
<dbReference type="InterPro" id="IPR008928">
    <property type="entry name" value="6-hairpin_glycosidase_sf"/>
</dbReference>
<proteinExistence type="predicted"/>
<dbReference type="InterPro" id="IPR004879">
    <property type="entry name" value="Ssp411-like_TRX"/>
</dbReference>
<keyword evidence="3" id="KW-1185">Reference proteome</keyword>
<dbReference type="InterPro" id="IPR024705">
    <property type="entry name" value="Ssp411"/>
</dbReference>
<dbReference type="InterPro" id="IPR036249">
    <property type="entry name" value="Thioredoxin-like_sf"/>
</dbReference>
<comment type="caution">
    <text evidence="2">The sequence shown here is derived from an EMBL/GenBank/DDBJ whole genome shotgun (WGS) entry which is preliminary data.</text>
</comment>
<sequence>MPTPSKRKPNLLAKETSPYLLQHAYNPVEWYPWSDLAFEKARNEQKPIFLSVGYSTCHWCHVMERESFENDAIAELLNRSFVPVKVDREERPDIDKLYMTYVQSLTGGGGWPMSVWLTSDLEPFYGGTYFPPKDRYGRPGFLSLLLSIEQAWKDDRNRLLSVAAGMSTRLETLSLHKPDEVPVDKGVFDLAAKTFAEMFDKENGGFGNAPKFPQPSILEFLLTYSYYTGNQEALEMVLFTIRKMAAGGIHDQLSIKNHGGGGFARYSTDERWHVPHFEKMLYDNAQLVVVAIEAYQITGKNLYADLADDILNYVLCDMTDNDGGFYSAEDADSFPDKTSNIKNEGAFYVWSRKEIAEVLDPLETNIFCFIYGVENNGNVLDDPHVEFTGQNILFIKNTPTVAAEKFSIPLATIDKLMVEAQKKLFHARHKRPRPHLDDKILTSWNGLMISALSKASSAFQNQHYLDAALKAAEFILENLYNGSEGRLLRRYRKGRAGIEGKADDYAFFIQGLIDLYEASSEHRYLNHAIKLMEKQVALFFDDKSGGFFNAASDDPSIPIRMKEDYDGAEPSPNSINALSLYRLADMTGREDLRETADKTIAYFSKALNESGRPLPFMLKATMLPLYGTRQIMLTGHRQSETMKSFENTLGGMYLPDTFIVHASDSHAENHPFLKKVISQTAGTAAYVCAHQTCSLPVSESKSLEELLRKTKPSMKK</sequence>
<dbReference type="Gene3D" id="1.50.10.20">
    <property type="match status" value="1"/>
</dbReference>
<dbReference type="Gene3D" id="3.40.30.10">
    <property type="entry name" value="Glutaredoxin"/>
    <property type="match status" value="1"/>
</dbReference>
<dbReference type="GO" id="GO:0005975">
    <property type="term" value="P:carbohydrate metabolic process"/>
    <property type="evidence" value="ECO:0007669"/>
    <property type="project" value="InterPro"/>
</dbReference>
<dbReference type="RefSeq" id="WP_110023071.1">
    <property type="nucleotide sequence ID" value="NZ_PDNZ01000004.1"/>
</dbReference>
<dbReference type="Pfam" id="PF03190">
    <property type="entry name" value="Thioredox_DsbH"/>
    <property type="match status" value="1"/>
</dbReference>
<dbReference type="AlphaFoldDB" id="A0A317T939"/>
<protein>
    <submittedName>
        <fullName evidence="2">Thioredoxin domain-containing protein</fullName>
    </submittedName>
</protein>
<dbReference type="PIRSF" id="PIRSF006402">
    <property type="entry name" value="UCP006402_thioredoxin"/>
    <property type="match status" value="1"/>
</dbReference>
<reference evidence="3" key="1">
    <citation type="submission" date="2017-10" db="EMBL/GenBank/DDBJ databases">
        <authorList>
            <person name="Gaisin V.A."/>
            <person name="Rysina M.S."/>
            <person name="Grouzdev D.S."/>
        </authorList>
    </citation>
    <scope>NUCLEOTIDE SEQUENCE [LARGE SCALE GENOMIC DNA]</scope>
    <source>
        <strain evidence="3">V1</strain>
    </source>
</reference>
<gene>
    <name evidence="2" type="ORF">CR164_06130</name>
</gene>
<name>A0A317T939_9CHLB</name>
<dbReference type="EMBL" id="PDNZ01000004">
    <property type="protein sequence ID" value="PWW81936.1"/>
    <property type="molecule type" value="Genomic_DNA"/>
</dbReference>
<dbReference type="OrthoDB" id="9762614at2"/>
<evidence type="ECO:0000313" key="3">
    <source>
        <dbReference type="Proteomes" id="UP000246278"/>
    </source>
</evidence>
<accession>A0A317T939</accession>
<dbReference type="SUPFAM" id="SSF48208">
    <property type="entry name" value="Six-hairpin glycosidases"/>
    <property type="match status" value="1"/>
</dbReference>
<dbReference type="SUPFAM" id="SSF52833">
    <property type="entry name" value="Thioredoxin-like"/>
    <property type="match status" value="1"/>
</dbReference>
<dbReference type="CDD" id="cd02955">
    <property type="entry name" value="SSP411"/>
    <property type="match status" value="1"/>
</dbReference>
<dbReference type="Gene3D" id="1.50.10.10">
    <property type="match status" value="1"/>
</dbReference>
<dbReference type="PANTHER" id="PTHR42899">
    <property type="entry name" value="SPERMATOGENESIS-ASSOCIATED PROTEIN 20"/>
    <property type="match status" value="1"/>
</dbReference>
<organism evidence="2 3">
    <name type="scientific">Prosthecochloris marina</name>
    <dbReference type="NCBI Taxonomy" id="2017681"/>
    <lineage>
        <taxon>Bacteria</taxon>
        <taxon>Pseudomonadati</taxon>
        <taxon>Chlorobiota</taxon>
        <taxon>Chlorobiia</taxon>
        <taxon>Chlorobiales</taxon>
        <taxon>Chlorobiaceae</taxon>
        <taxon>Prosthecochloris</taxon>
    </lineage>
</organism>
<evidence type="ECO:0000259" key="1">
    <source>
        <dbReference type="Pfam" id="PF03190"/>
    </source>
</evidence>